<dbReference type="InterPro" id="IPR011042">
    <property type="entry name" value="6-blade_b-propeller_TolB-like"/>
</dbReference>
<proteinExistence type="inferred from homology"/>
<keyword evidence="3" id="KW-0479">Metal-binding</keyword>
<comment type="cofactor">
    <cofactor evidence="3">
        <name>Zn(2+)</name>
        <dbReference type="ChEBI" id="CHEBI:29105"/>
    </cofactor>
    <text evidence="3">Binds 1 divalent metal cation per subunit.</text>
</comment>
<comment type="caution">
    <text evidence="5">The sequence shown here is derived from an EMBL/GenBank/DDBJ whole genome shotgun (WGS) entry which is preliminary data.</text>
</comment>
<dbReference type="Gene3D" id="2.120.10.30">
    <property type="entry name" value="TolB, C-terminal domain"/>
    <property type="match status" value="1"/>
</dbReference>
<feature type="binding site" evidence="3">
    <location>
        <position position="102"/>
    </location>
    <ligand>
        <name>substrate</name>
    </ligand>
</feature>
<dbReference type="Proteomes" id="UP000198615">
    <property type="component" value="Unassembled WGS sequence"/>
</dbReference>
<comment type="similarity">
    <text evidence="1">Belongs to the SMP-30/CGR1 family.</text>
</comment>
<organism evidence="5 6">
    <name type="scientific">Thalassobaculum litoreum DSM 18839</name>
    <dbReference type="NCBI Taxonomy" id="1123362"/>
    <lineage>
        <taxon>Bacteria</taxon>
        <taxon>Pseudomonadati</taxon>
        <taxon>Pseudomonadota</taxon>
        <taxon>Alphaproteobacteria</taxon>
        <taxon>Rhodospirillales</taxon>
        <taxon>Thalassobaculaceae</taxon>
        <taxon>Thalassobaculum</taxon>
    </lineage>
</organism>
<keyword evidence="3" id="KW-0862">Zinc</keyword>
<evidence type="ECO:0000256" key="3">
    <source>
        <dbReference type="PIRSR" id="PIRSR605511-2"/>
    </source>
</evidence>
<sequence>MNRRIEAVLLLDCRNTLAEGIQWHPGHGRLYWTDILGRTLWSCDAEGGSVETRGFDKRIGSFAFCSDDRILLALEDELALFDPETGSLKTLAPVEADEPRTRMNDGRVDRAGRFVFGGVDEHGLKPYSAVYQFNGVRALRLFDGVGCANSIAFSPDGARMYFADTAGKTIERISYETDGVLGARWTFAKLAADEGGPDGSCVDAEGALWNAQFGGARIQRFLPDGSRDIRVDLPVSQVTCACFGGPALDRLYITTARENFTDAQAAAEPTAGGIFVAEVGAAFGVTGLPEEKYTGSIAD</sequence>
<dbReference type="GO" id="GO:0005509">
    <property type="term" value="F:calcium ion binding"/>
    <property type="evidence" value="ECO:0007669"/>
    <property type="project" value="TreeGrafter"/>
</dbReference>
<dbReference type="SUPFAM" id="SSF63829">
    <property type="entry name" value="Calcium-dependent phosphotriesterase"/>
    <property type="match status" value="1"/>
</dbReference>
<evidence type="ECO:0000313" key="6">
    <source>
        <dbReference type="Proteomes" id="UP000198615"/>
    </source>
</evidence>
<feature type="binding site" evidence="3">
    <location>
        <position position="149"/>
    </location>
    <ligand>
        <name>a divalent metal cation</name>
        <dbReference type="ChEBI" id="CHEBI:60240"/>
    </ligand>
</feature>
<feature type="domain" description="SMP-30/Gluconolactonase/LRE-like region" evidence="4">
    <location>
        <begin position="17"/>
        <end position="257"/>
    </location>
</feature>
<protein>
    <submittedName>
        <fullName evidence="5">L-arabinonolactonase</fullName>
    </submittedName>
</protein>
<dbReference type="InterPro" id="IPR005511">
    <property type="entry name" value="SMP-30"/>
</dbReference>
<evidence type="ECO:0000256" key="2">
    <source>
        <dbReference type="PIRSR" id="PIRSR605511-1"/>
    </source>
</evidence>
<dbReference type="GO" id="GO:0004341">
    <property type="term" value="F:gluconolactonase activity"/>
    <property type="evidence" value="ECO:0007669"/>
    <property type="project" value="TreeGrafter"/>
</dbReference>
<evidence type="ECO:0000313" key="5">
    <source>
        <dbReference type="EMBL" id="SDG32694.1"/>
    </source>
</evidence>
<dbReference type="PANTHER" id="PTHR10907:SF47">
    <property type="entry name" value="REGUCALCIN"/>
    <property type="match status" value="1"/>
</dbReference>
<dbReference type="InterPro" id="IPR000033">
    <property type="entry name" value="LDLR_classB_rpt"/>
</dbReference>
<dbReference type="SMART" id="SM00135">
    <property type="entry name" value="LY"/>
    <property type="match status" value="2"/>
</dbReference>
<gene>
    <name evidence="5" type="ORF">SAMN05660686_04060</name>
</gene>
<dbReference type="EMBL" id="FNBW01000014">
    <property type="protein sequence ID" value="SDG32694.1"/>
    <property type="molecule type" value="Genomic_DNA"/>
</dbReference>
<dbReference type="GO" id="GO:0019853">
    <property type="term" value="P:L-ascorbic acid biosynthetic process"/>
    <property type="evidence" value="ECO:0007669"/>
    <property type="project" value="TreeGrafter"/>
</dbReference>
<dbReference type="Pfam" id="PF08450">
    <property type="entry name" value="SGL"/>
    <property type="match status" value="1"/>
</dbReference>
<feature type="binding site" evidence="3">
    <location>
        <position position="104"/>
    </location>
    <ligand>
        <name>substrate</name>
    </ligand>
</feature>
<accession>A0A8G2BL30</accession>
<dbReference type="RefSeq" id="WP_093153237.1">
    <property type="nucleotide sequence ID" value="NZ_FNBW01000014.1"/>
</dbReference>
<dbReference type="AlphaFoldDB" id="A0A8G2BL30"/>
<dbReference type="PRINTS" id="PR01790">
    <property type="entry name" value="SMP30FAMILY"/>
</dbReference>
<dbReference type="InterPro" id="IPR013658">
    <property type="entry name" value="SGL"/>
</dbReference>
<dbReference type="PANTHER" id="PTHR10907">
    <property type="entry name" value="REGUCALCIN"/>
    <property type="match status" value="1"/>
</dbReference>
<name>A0A8G2BL30_9PROT</name>
<keyword evidence="6" id="KW-1185">Reference proteome</keyword>
<evidence type="ECO:0000256" key="1">
    <source>
        <dbReference type="ARBA" id="ARBA00008853"/>
    </source>
</evidence>
<feature type="active site" description="Proton donor/acceptor" evidence="2">
    <location>
        <position position="198"/>
    </location>
</feature>
<feature type="binding site" evidence="3">
    <location>
        <position position="19"/>
    </location>
    <ligand>
        <name>a divalent metal cation</name>
        <dbReference type="ChEBI" id="CHEBI:60240"/>
    </ligand>
</feature>
<feature type="binding site" evidence="3">
    <location>
        <position position="198"/>
    </location>
    <ligand>
        <name>a divalent metal cation</name>
        <dbReference type="ChEBI" id="CHEBI:60240"/>
    </ligand>
</feature>
<evidence type="ECO:0000259" key="4">
    <source>
        <dbReference type="Pfam" id="PF08450"/>
    </source>
</evidence>
<reference evidence="5 6" key="1">
    <citation type="submission" date="2016-10" db="EMBL/GenBank/DDBJ databases">
        <authorList>
            <person name="Varghese N."/>
            <person name="Submissions S."/>
        </authorList>
    </citation>
    <scope>NUCLEOTIDE SEQUENCE [LARGE SCALE GENOMIC DNA]</scope>
    <source>
        <strain evidence="5 6">DSM 18839</strain>
    </source>
</reference>
<dbReference type="OrthoDB" id="2633250at2"/>